<evidence type="ECO:0000256" key="2">
    <source>
        <dbReference type="SAM" id="Phobius"/>
    </source>
</evidence>
<evidence type="ECO:0000259" key="3">
    <source>
        <dbReference type="Pfam" id="PF24535"/>
    </source>
</evidence>
<feature type="transmembrane region" description="Helical" evidence="2">
    <location>
        <begin position="20"/>
        <end position="38"/>
    </location>
</feature>
<accession>W2RZ38</accession>
<dbReference type="InParanoid" id="W2RZ38"/>
<feature type="transmembrane region" description="Helical" evidence="2">
    <location>
        <begin position="45"/>
        <end position="66"/>
    </location>
</feature>
<feature type="domain" description="DUF7598" evidence="3">
    <location>
        <begin position="11"/>
        <end position="145"/>
    </location>
</feature>
<keyword evidence="2" id="KW-0812">Transmembrane</keyword>
<keyword evidence="2" id="KW-0472">Membrane</keyword>
<dbReference type="Proteomes" id="UP000030752">
    <property type="component" value="Unassembled WGS sequence"/>
</dbReference>
<protein>
    <recommendedName>
        <fullName evidence="3">DUF7598 domain-containing protein</fullName>
    </recommendedName>
</protein>
<proteinExistence type="predicted"/>
<keyword evidence="5" id="KW-1185">Reference proteome</keyword>
<dbReference type="InterPro" id="IPR056019">
    <property type="entry name" value="DUF7598"/>
</dbReference>
<sequence length="249" mass="27488">MRFFGNVAGAGYVVLNGIRALNIVALLTVIAASGSLLVKTFDIDGFGFFAALSHSIRILIALFLIVSELPILKNYYIKNWPLFSPRHGFVMLGFTFLFLGVNIFGELSHREASQKRLTMPFWQLCLAAGILMIVMSVINIIASYIFRDGKNNITARQVRAHGAAASKHAVDVVSVQSPSPNRATRYRSFFLRNKQEKRTSLPSYESTPHRGMNISSPISPASSKYSGYTRGPVSPEAAKHPAERHGNMI</sequence>
<dbReference type="GeneID" id="19970997"/>
<evidence type="ECO:0000313" key="4">
    <source>
        <dbReference type="EMBL" id="ETN41722.1"/>
    </source>
</evidence>
<dbReference type="STRING" id="1220924.W2RZ38"/>
<evidence type="ECO:0000313" key="5">
    <source>
        <dbReference type="Proteomes" id="UP000030752"/>
    </source>
</evidence>
<dbReference type="RefSeq" id="XP_008716231.1">
    <property type="nucleotide sequence ID" value="XM_008718009.1"/>
</dbReference>
<reference evidence="4 5" key="1">
    <citation type="submission" date="2013-03" db="EMBL/GenBank/DDBJ databases">
        <title>The Genome Sequence of Phialophora europaea CBS 101466.</title>
        <authorList>
            <consortium name="The Broad Institute Genomics Platform"/>
            <person name="Cuomo C."/>
            <person name="de Hoog S."/>
            <person name="Gorbushina A."/>
            <person name="Walker B."/>
            <person name="Young S.K."/>
            <person name="Zeng Q."/>
            <person name="Gargeya S."/>
            <person name="Fitzgerald M."/>
            <person name="Haas B."/>
            <person name="Abouelleil A."/>
            <person name="Allen A.W."/>
            <person name="Alvarado L."/>
            <person name="Arachchi H.M."/>
            <person name="Berlin A.M."/>
            <person name="Chapman S.B."/>
            <person name="Gainer-Dewar J."/>
            <person name="Goldberg J."/>
            <person name="Griggs A."/>
            <person name="Gujja S."/>
            <person name="Hansen M."/>
            <person name="Howarth C."/>
            <person name="Imamovic A."/>
            <person name="Ireland A."/>
            <person name="Larimer J."/>
            <person name="McCowan C."/>
            <person name="Murphy C."/>
            <person name="Pearson M."/>
            <person name="Poon T.W."/>
            <person name="Priest M."/>
            <person name="Roberts A."/>
            <person name="Saif S."/>
            <person name="Shea T."/>
            <person name="Sisk P."/>
            <person name="Sykes S."/>
            <person name="Wortman J."/>
            <person name="Nusbaum C."/>
            <person name="Birren B."/>
        </authorList>
    </citation>
    <scope>NUCLEOTIDE SEQUENCE [LARGE SCALE GENOMIC DNA]</scope>
    <source>
        <strain evidence="4 5">CBS 101466</strain>
    </source>
</reference>
<organism evidence="4 5">
    <name type="scientific">Cyphellophora europaea (strain CBS 101466)</name>
    <name type="common">Phialophora europaea</name>
    <dbReference type="NCBI Taxonomy" id="1220924"/>
    <lineage>
        <taxon>Eukaryota</taxon>
        <taxon>Fungi</taxon>
        <taxon>Dikarya</taxon>
        <taxon>Ascomycota</taxon>
        <taxon>Pezizomycotina</taxon>
        <taxon>Eurotiomycetes</taxon>
        <taxon>Chaetothyriomycetidae</taxon>
        <taxon>Chaetothyriales</taxon>
        <taxon>Cyphellophoraceae</taxon>
        <taxon>Cyphellophora</taxon>
    </lineage>
</organism>
<dbReference type="AlphaFoldDB" id="W2RZ38"/>
<dbReference type="EMBL" id="KB822719">
    <property type="protein sequence ID" value="ETN41722.1"/>
    <property type="molecule type" value="Genomic_DNA"/>
</dbReference>
<dbReference type="HOGENOM" id="CLU_066685_1_0_1"/>
<feature type="compositionally biased region" description="Low complexity" evidence="1">
    <location>
        <begin position="214"/>
        <end position="223"/>
    </location>
</feature>
<gene>
    <name evidence="4" type="ORF">HMPREF1541_03658</name>
</gene>
<feature type="transmembrane region" description="Helical" evidence="2">
    <location>
        <begin position="86"/>
        <end position="104"/>
    </location>
</feature>
<dbReference type="Pfam" id="PF24535">
    <property type="entry name" value="DUF7598"/>
    <property type="match status" value="1"/>
</dbReference>
<feature type="transmembrane region" description="Helical" evidence="2">
    <location>
        <begin position="124"/>
        <end position="146"/>
    </location>
</feature>
<dbReference type="eggNOG" id="ENOG502SAQI">
    <property type="taxonomic scope" value="Eukaryota"/>
</dbReference>
<dbReference type="VEuPathDB" id="FungiDB:HMPREF1541_03658"/>
<feature type="compositionally biased region" description="Basic and acidic residues" evidence="1">
    <location>
        <begin position="237"/>
        <end position="249"/>
    </location>
</feature>
<feature type="region of interest" description="Disordered" evidence="1">
    <location>
        <begin position="197"/>
        <end position="249"/>
    </location>
</feature>
<dbReference type="OrthoDB" id="5327148at2759"/>
<name>W2RZ38_CYPE1</name>
<keyword evidence="2" id="KW-1133">Transmembrane helix</keyword>
<evidence type="ECO:0000256" key="1">
    <source>
        <dbReference type="SAM" id="MobiDB-lite"/>
    </source>
</evidence>